<dbReference type="RefSeq" id="WP_309047355.1">
    <property type="nucleotide sequence ID" value="NZ_JAVIGA010000009.1"/>
</dbReference>
<evidence type="ECO:0000256" key="3">
    <source>
        <dbReference type="ARBA" id="ARBA00022705"/>
    </source>
</evidence>
<dbReference type="AlphaFoldDB" id="A0AAJ1YBI1"/>
<evidence type="ECO:0000313" key="9">
    <source>
        <dbReference type="EMBL" id="MDQ9126914.1"/>
    </source>
</evidence>
<keyword evidence="5 9" id="KW-0255">Endonuclease</keyword>
<feature type="region of interest" description="Disordered" evidence="7">
    <location>
        <begin position="635"/>
        <end position="668"/>
    </location>
</feature>
<evidence type="ECO:0000256" key="7">
    <source>
        <dbReference type="SAM" id="MobiDB-lite"/>
    </source>
</evidence>
<dbReference type="InterPro" id="IPR008766">
    <property type="entry name" value="Replication_gene_A-like"/>
</dbReference>
<feature type="domain" description="Replication gene A protein-like" evidence="8">
    <location>
        <begin position="156"/>
        <end position="475"/>
    </location>
</feature>
<feature type="region of interest" description="Disordered" evidence="7">
    <location>
        <begin position="43"/>
        <end position="63"/>
    </location>
</feature>
<comment type="caution">
    <text evidence="9">The sequence shown here is derived from an EMBL/GenBank/DDBJ whole genome shotgun (WGS) entry which is preliminary data.</text>
</comment>
<reference evidence="9" key="1">
    <citation type="submission" date="2023-08" db="EMBL/GenBank/DDBJ databases">
        <title>The Comparative Genomic Analysis of Yersiniaceae from Polar Regions.</title>
        <authorList>
            <person name="Goncharov A."/>
            <person name="Aslanov B."/>
            <person name="Kolodzhieva V."/>
            <person name="Azarov D."/>
            <person name="Mochov A."/>
            <person name="Lebedeva E."/>
        </authorList>
    </citation>
    <scope>NUCLEOTIDE SEQUENCE</scope>
    <source>
        <strain evidence="9">Vf</strain>
    </source>
</reference>
<evidence type="ECO:0000256" key="5">
    <source>
        <dbReference type="ARBA" id="ARBA00022759"/>
    </source>
</evidence>
<protein>
    <submittedName>
        <fullName evidence="9">Replication endonuclease</fullName>
    </submittedName>
</protein>
<organism evidence="9 10">
    <name type="scientific">Serratia fonticola</name>
    <dbReference type="NCBI Taxonomy" id="47917"/>
    <lineage>
        <taxon>Bacteria</taxon>
        <taxon>Pseudomonadati</taxon>
        <taxon>Pseudomonadota</taxon>
        <taxon>Gammaproteobacteria</taxon>
        <taxon>Enterobacterales</taxon>
        <taxon>Yersiniaceae</taxon>
        <taxon>Serratia</taxon>
    </lineage>
</organism>
<dbReference type="Pfam" id="PF05840">
    <property type="entry name" value="Phage_GPA"/>
    <property type="match status" value="1"/>
</dbReference>
<name>A0AAJ1YBI1_SERFO</name>
<comment type="similarity">
    <text evidence="2">Belongs to the phage GPA family.</text>
</comment>
<accession>A0AAJ1YBI1</accession>
<keyword evidence="3" id="KW-0235">DNA replication</keyword>
<comment type="function">
    <text evidence="1">Possible endonuclease which induces a single-strand cut and initiates DNA replication.</text>
</comment>
<dbReference type="GO" id="GO:0004519">
    <property type="term" value="F:endonuclease activity"/>
    <property type="evidence" value="ECO:0007669"/>
    <property type="project" value="UniProtKB-KW"/>
</dbReference>
<dbReference type="GO" id="GO:0006260">
    <property type="term" value="P:DNA replication"/>
    <property type="evidence" value="ECO:0007669"/>
    <property type="project" value="UniProtKB-KW"/>
</dbReference>
<dbReference type="GO" id="GO:0016787">
    <property type="term" value="F:hydrolase activity"/>
    <property type="evidence" value="ECO:0007669"/>
    <property type="project" value="UniProtKB-KW"/>
</dbReference>
<evidence type="ECO:0000256" key="1">
    <source>
        <dbReference type="ARBA" id="ARBA00003293"/>
    </source>
</evidence>
<evidence type="ECO:0000313" key="10">
    <source>
        <dbReference type="Proteomes" id="UP001224622"/>
    </source>
</evidence>
<evidence type="ECO:0000256" key="2">
    <source>
        <dbReference type="ARBA" id="ARBA00009260"/>
    </source>
</evidence>
<feature type="compositionally biased region" description="Basic and acidic residues" evidence="7">
    <location>
        <begin position="43"/>
        <end position="57"/>
    </location>
</feature>
<dbReference type="Proteomes" id="UP001224622">
    <property type="component" value="Unassembled WGS sequence"/>
</dbReference>
<evidence type="ECO:0000256" key="4">
    <source>
        <dbReference type="ARBA" id="ARBA00022722"/>
    </source>
</evidence>
<gene>
    <name evidence="9" type="ORF">RDT67_10780</name>
</gene>
<proteinExistence type="inferred from homology"/>
<keyword evidence="6" id="KW-0378">Hydrolase</keyword>
<sequence length="719" mass="82180">MDIEDRKAAERREIDIARSSLTERDRARLARRDYLINIAEEREQEQQEQTARNKEAQRTASQEPDADLLASLHLLPRHLRQPLLLRLNYFRKQQIAAELDGKSDKPANAFMRDVIKRALPRLEQVNRRNLTAAYSYIAGRERLDELLRLPELDKREVKLVATLTAGAMEMLFSRLCDQHFIEGPTPEAALRVYQLVASEALRLNVVPPQWDALDVRRRKRGKIPYHLLPGALARLCCATWWQRRLWRYRCEWREEQLRAVCQVGANTSAFVSNDALVHKREQRRLTREFIKSHELVNDDGVRLDMEDVYYAGNSNPQHRRFEMMATMKGLENVAELRGDSAVWCTITCPSKYHATLTNGKPNRKWTARTVRDSSDYLVDMFASVRKKLNRNGLRWYGIRVAEPHHDGTVHWHMMIFTRPDEREAVTDILQEFAIREDRAELGADITPRFKAELITKDKGSPCSYIAAYIGKNLDGAPLRKPDPKTGKVRMDHESGKSMADTVEHAIAWASLHRVRQFQFFGIPSRQTYRELRLLAGQMSRIGITGKKKQRLTDKAMDDVLSAADAGCIATYILKQGGVLSPRCDHVVRTAYSEADKPNDYDEINMQIYGVWSPQLGDESRICTHTDNWQLVRKTKPANGAADRPGGDLDRKGGPSAPWTRGNNCPPGQINNSGISSAQTKTAVSAAADKRTLAPPDCSNFDQMTRSQRRELLRWLRANP</sequence>
<evidence type="ECO:0000259" key="8">
    <source>
        <dbReference type="Pfam" id="PF05840"/>
    </source>
</evidence>
<dbReference type="EMBL" id="JAVIGA010000009">
    <property type="protein sequence ID" value="MDQ9126914.1"/>
    <property type="molecule type" value="Genomic_DNA"/>
</dbReference>
<keyword evidence="4" id="KW-0540">Nuclease</keyword>
<evidence type="ECO:0000256" key="6">
    <source>
        <dbReference type="ARBA" id="ARBA00022801"/>
    </source>
</evidence>